<keyword evidence="4" id="KW-0804">Transcription</keyword>
<dbReference type="GO" id="GO:0003677">
    <property type="term" value="F:DNA binding"/>
    <property type="evidence" value="ECO:0007669"/>
    <property type="project" value="InterPro"/>
</dbReference>
<evidence type="ECO:0000313" key="7">
    <source>
        <dbReference type="EMBL" id="OZI50812.1"/>
    </source>
</evidence>
<dbReference type="SUPFAM" id="SSF88659">
    <property type="entry name" value="Sigma3 and sigma4 domains of RNA polymerase sigma factors"/>
    <property type="match status" value="1"/>
</dbReference>
<protein>
    <submittedName>
        <fullName evidence="7">RNA polymerase subunit sigma</fullName>
    </submittedName>
</protein>
<feature type="domain" description="RNA polymerase sigma factor 70 region 4 type 2" evidence="6">
    <location>
        <begin position="111"/>
        <end position="163"/>
    </location>
</feature>
<dbReference type="Proteomes" id="UP000216885">
    <property type="component" value="Unassembled WGS sequence"/>
</dbReference>
<name>A0A261TNN9_9BORD</name>
<keyword evidence="2" id="KW-0805">Transcription regulation</keyword>
<dbReference type="CDD" id="cd06171">
    <property type="entry name" value="Sigma70_r4"/>
    <property type="match status" value="1"/>
</dbReference>
<keyword evidence="3" id="KW-0731">Sigma factor</keyword>
<organism evidence="7 8">
    <name type="scientific">Bordetella genomosp. 4</name>
    <dbReference type="NCBI Taxonomy" id="463044"/>
    <lineage>
        <taxon>Bacteria</taxon>
        <taxon>Pseudomonadati</taxon>
        <taxon>Pseudomonadota</taxon>
        <taxon>Betaproteobacteria</taxon>
        <taxon>Burkholderiales</taxon>
        <taxon>Alcaligenaceae</taxon>
        <taxon>Bordetella</taxon>
    </lineage>
</organism>
<dbReference type="InterPro" id="IPR014284">
    <property type="entry name" value="RNA_pol_sigma-70_dom"/>
</dbReference>
<dbReference type="NCBIfam" id="NF009180">
    <property type="entry name" value="PRK12528.1"/>
    <property type="match status" value="1"/>
</dbReference>
<dbReference type="RefSeq" id="WP_094839204.1">
    <property type="nucleotide sequence ID" value="NZ_NEVQ01000022.1"/>
</dbReference>
<dbReference type="SUPFAM" id="SSF88946">
    <property type="entry name" value="Sigma2 domain of RNA polymerase sigma factors"/>
    <property type="match status" value="1"/>
</dbReference>
<dbReference type="PANTHER" id="PTHR43133">
    <property type="entry name" value="RNA POLYMERASE ECF-TYPE SIGMA FACTO"/>
    <property type="match status" value="1"/>
</dbReference>
<dbReference type="PANTHER" id="PTHR43133:SF63">
    <property type="entry name" value="RNA POLYMERASE SIGMA FACTOR FECI-RELATED"/>
    <property type="match status" value="1"/>
</dbReference>
<accession>A0A261TNN9</accession>
<evidence type="ECO:0000259" key="5">
    <source>
        <dbReference type="Pfam" id="PF04542"/>
    </source>
</evidence>
<dbReference type="GO" id="GO:0006352">
    <property type="term" value="P:DNA-templated transcription initiation"/>
    <property type="evidence" value="ECO:0007669"/>
    <property type="project" value="InterPro"/>
</dbReference>
<dbReference type="Gene3D" id="1.10.10.10">
    <property type="entry name" value="Winged helix-like DNA-binding domain superfamily/Winged helix DNA-binding domain"/>
    <property type="match status" value="1"/>
</dbReference>
<dbReference type="AlphaFoldDB" id="A0A261TNN9"/>
<dbReference type="InterPro" id="IPR013249">
    <property type="entry name" value="RNA_pol_sigma70_r4_t2"/>
</dbReference>
<reference evidence="7 8" key="1">
    <citation type="submission" date="2017-05" db="EMBL/GenBank/DDBJ databases">
        <title>Complete and WGS of Bordetella genogroups.</title>
        <authorList>
            <person name="Spilker T."/>
            <person name="LiPuma J."/>
        </authorList>
    </citation>
    <scope>NUCLEOTIDE SEQUENCE [LARGE SCALE GENOMIC DNA]</scope>
    <source>
        <strain evidence="7 8">AU9919</strain>
    </source>
</reference>
<dbReference type="EMBL" id="NEVQ01000022">
    <property type="protein sequence ID" value="OZI50812.1"/>
    <property type="molecule type" value="Genomic_DNA"/>
</dbReference>
<proteinExistence type="inferred from homology"/>
<feature type="domain" description="RNA polymerase sigma-70 region 2" evidence="5">
    <location>
        <begin position="15"/>
        <end position="79"/>
    </location>
</feature>
<evidence type="ECO:0000256" key="4">
    <source>
        <dbReference type="ARBA" id="ARBA00023163"/>
    </source>
</evidence>
<evidence type="ECO:0000259" key="6">
    <source>
        <dbReference type="Pfam" id="PF08281"/>
    </source>
</evidence>
<dbReference type="GO" id="GO:0016987">
    <property type="term" value="F:sigma factor activity"/>
    <property type="evidence" value="ECO:0007669"/>
    <property type="project" value="UniProtKB-KW"/>
</dbReference>
<dbReference type="InterPro" id="IPR013324">
    <property type="entry name" value="RNA_pol_sigma_r3/r4-like"/>
</dbReference>
<gene>
    <name evidence="7" type="ORF">CAL20_23600</name>
</gene>
<evidence type="ECO:0000256" key="2">
    <source>
        <dbReference type="ARBA" id="ARBA00023015"/>
    </source>
</evidence>
<dbReference type="InterPro" id="IPR007627">
    <property type="entry name" value="RNA_pol_sigma70_r2"/>
</dbReference>
<evidence type="ECO:0000313" key="8">
    <source>
        <dbReference type="Proteomes" id="UP000216885"/>
    </source>
</evidence>
<dbReference type="InterPro" id="IPR039425">
    <property type="entry name" value="RNA_pol_sigma-70-like"/>
</dbReference>
<dbReference type="InterPro" id="IPR036388">
    <property type="entry name" value="WH-like_DNA-bd_sf"/>
</dbReference>
<comment type="caution">
    <text evidence="7">The sequence shown here is derived from an EMBL/GenBank/DDBJ whole genome shotgun (WGS) entry which is preliminary data.</text>
</comment>
<evidence type="ECO:0000256" key="3">
    <source>
        <dbReference type="ARBA" id="ARBA00023082"/>
    </source>
</evidence>
<dbReference type="Gene3D" id="1.10.1740.10">
    <property type="match status" value="1"/>
</dbReference>
<dbReference type="NCBIfam" id="TIGR02937">
    <property type="entry name" value="sigma70-ECF"/>
    <property type="match status" value="1"/>
</dbReference>
<dbReference type="Pfam" id="PF08281">
    <property type="entry name" value="Sigma70_r4_2"/>
    <property type="match status" value="1"/>
</dbReference>
<comment type="similarity">
    <text evidence="1">Belongs to the sigma-70 factor family. ECF subfamily.</text>
</comment>
<dbReference type="InterPro" id="IPR013325">
    <property type="entry name" value="RNA_pol_sigma_r2"/>
</dbReference>
<keyword evidence="8" id="KW-1185">Reference proteome</keyword>
<dbReference type="Pfam" id="PF04542">
    <property type="entry name" value="Sigma70_r2"/>
    <property type="match status" value="1"/>
</dbReference>
<sequence length="167" mass="18842">MSAGPLPDIHAIEDLYAENHLWLQKWLRSKLGCVHHAADLAQDTFVRILGKSEPVNIREPRSYLATIANGLVYDFRRRQLLEQRYLEALQQLPEPLQPSPETRALQLEALNALDALLDQLPPAVRRAFLLSQLSGWTHARIAAELGISVATVKRHIVRGLTQCCLLQ</sequence>
<evidence type="ECO:0000256" key="1">
    <source>
        <dbReference type="ARBA" id="ARBA00010641"/>
    </source>
</evidence>